<gene>
    <name evidence="2" type="ORF">Tsubulata_045866</name>
</gene>
<organism evidence="2 3">
    <name type="scientific">Turnera subulata</name>
    <dbReference type="NCBI Taxonomy" id="218843"/>
    <lineage>
        <taxon>Eukaryota</taxon>
        <taxon>Viridiplantae</taxon>
        <taxon>Streptophyta</taxon>
        <taxon>Embryophyta</taxon>
        <taxon>Tracheophyta</taxon>
        <taxon>Spermatophyta</taxon>
        <taxon>Magnoliopsida</taxon>
        <taxon>eudicotyledons</taxon>
        <taxon>Gunneridae</taxon>
        <taxon>Pentapetalae</taxon>
        <taxon>rosids</taxon>
        <taxon>fabids</taxon>
        <taxon>Malpighiales</taxon>
        <taxon>Passifloraceae</taxon>
        <taxon>Turnera</taxon>
    </lineage>
</organism>
<sequence length="174" mass="18617">LPASHLLCPAIRPAATNSPFFFPPLFPLLPRRRHRQDQLEPPPDTPSLPSPSFNPPWPALPAPPLPREPPAAAGASVAAATGRRRHLTRTAPPRTGAGLAATVEGQSTDHDQRPICLPPSSLRSVGPIELIGSMLLPILEVWDGDGYTMLWTTVMIDGRLWFAGDPLEALAVSG</sequence>
<accession>A0A9Q0FZJ7</accession>
<dbReference type="EMBL" id="JAKUCV010003322">
    <property type="protein sequence ID" value="KAJ4839422.1"/>
    <property type="molecule type" value="Genomic_DNA"/>
</dbReference>
<proteinExistence type="predicted"/>
<name>A0A9Q0FZJ7_9ROSI</name>
<feature type="compositionally biased region" description="Low complexity" evidence="1">
    <location>
        <begin position="70"/>
        <end position="80"/>
    </location>
</feature>
<protein>
    <submittedName>
        <fullName evidence="2">Uncharacterized protein</fullName>
    </submittedName>
</protein>
<evidence type="ECO:0000256" key="1">
    <source>
        <dbReference type="SAM" id="MobiDB-lite"/>
    </source>
</evidence>
<evidence type="ECO:0000313" key="3">
    <source>
        <dbReference type="Proteomes" id="UP001141552"/>
    </source>
</evidence>
<keyword evidence="3" id="KW-1185">Reference proteome</keyword>
<feature type="compositionally biased region" description="Pro residues" evidence="1">
    <location>
        <begin position="40"/>
        <end position="69"/>
    </location>
</feature>
<reference evidence="2" key="2">
    <citation type="journal article" date="2023" name="Plants (Basel)">
        <title>Annotation of the Turnera subulata (Passifloraceae) Draft Genome Reveals the S-Locus Evolved after the Divergence of Turneroideae from Passifloroideae in a Stepwise Manner.</title>
        <authorList>
            <person name="Henning P.M."/>
            <person name="Roalson E.H."/>
            <person name="Mir W."/>
            <person name="McCubbin A.G."/>
            <person name="Shore J.S."/>
        </authorList>
    </citation>
    <scope>NUCLEOTIDE SEQUENCE</scope>
    <source>
        <strain evidence="2">F60SS</strain>
    </source>
</reference>
<comment type="caution">
    <text evidence="2">The sequence shown here is derived from an EMBL/GenBank/DDBJ whole genome shotgun (WGS) entry which is preliminary data.</text>
</comment>
<reference evidence="2" key="1">
    <citation type="submission" date="2022-02" db="EMBL/GenBank/DDBJ databases">
        <authorList>
            <person name="Henning P.M."/>
            <person name="McCubbin A.G."/>
            <person name="Shore J.S."/>
        </authorList>
    </citation>
    <scope>NUCLEOTIDE SEQUENCE</scope>
    <source>
        <strain evidence="2">F60SS</strain>
        <tissue evidence="2">Leaves</tissue>
    </source>
</reference>
<feature type="region of interest" description="Disordered" evidence="1">
    <location>
        <begin position="35"/>
        <end position="98"/>
    </location>
</feature>
<dbReference type="AlphaFoldDB" id="A0A9Q0FZJ7"/>
<dbReference type="Proteomes" id="UP001141552">
    <property type="component" value="Unassembled WGS sequence"/>
</dbReference>
<evidence type="ECO:0000313" key="2">
    <source>
        <dbReference type="EMBL" id="KAJ4839422.1"/>
    </source>
</evidence>
<feature type="non-terminal residue" evidence="2">
    <location>
        <position position="1"/>
    </location>
</feature>
<feature type="non-terminal residue" evidence="2">
    <location>
        <position position="174"/>
    </location>
</feature>